<accession>A0A1C1A003</accession>
<keyword evidence="2" id="KW-1185">Reference proteome</keyword>
<dbReference type="STRING" id="512399.A8709_19105"/>
<dbReference type="OrthoDB" id="2665787at2"/>
<protein>
    <submittedName>
        <fullName evidence="1">Uncharacterized protein</fullName>
    </submittedName>
</protein>
<proteinExistence type="predicted"/>
<evidence type="ECO:0000313" key="1">
    <source>
        <dbReference type="EMBL" id="OCT13695.1"/>
    </source>
</evidence>
<dbReference type="Proteomes" id="UP000093309">
    <property type="component" value="Unassembled WGS sequence"/>
</dbReference>
<dbReference type="EMBL" id="LYPC01000022">
    <property type="protein sequence ID" value="OCT13695.1"/>
    <property type="molecule type" value="Genomic_DNA"/>
</dbReference>
<comment type="caution">
    <text evidence="1">The sequence shown here is derived from an EMBL/GenBank/DDBJ whole genome shotgun (WGS) entry which is preliminary data.</text>
</comment>
<organism evidence="1 2">
    <name type="scientific">Paenibacillus pectinilyticus</name>
    <dbReference type="NCBI Taxonomy" id="512399"/>
    <lineage>
        <taxon>Bacteria</taxon>
        <taxon>Bacillati</taxon>
        <taxon>Bacillota</taxon>
        <taxon>Bacilli</taxon>
        <taxon>Bacillales</taxon>
        <taxon>Paenibacillaceae</taxon>
        <taxon>Paenibacillus</taxon>
    </lineage>
</organism>
<dbReference type="Gene3D" id="1.10.340.20">
    <property type="entry name" value="Apc36109-like domain"/>
    <property type="match status" value="1"/>
</dbReference>
<dbReference type="InterPro" id="IPR023162">
    <property type="entry name" value="Apc36109-like_dom_sf"/>
</dbReference>
<dbReference type="SUPFAM" id="SSF116922">
    <property type="entry name" value="YugE-like"/>
    <property type="match status" value="1"/>
</dbReference>
<sequence>MKFRAVSNETRMNYMFWNIQNEIKKEMKYLESLPYDPSSIIAVVKHHLDQWDPIQLLEIGSPDDEYEGEARSITIYITKHVDDMTVAGLGQAISRIFRKSFRAEFQSEEESMEIAYGILRELTTGDEDAS</sequence>
<dbReference type="RefSeq" id="WP_065853756.1">
    <property type="nucleotide sequence ID" value="NZ_LYPC01000022.1"/>
</dbReference>
<name>A0A1C1A003_9BACL</name>
<reference evidence="2" key="1">
    <citation type="submission" date="2016-05" db="EMBL/GenBank/DDBJ databases">
        <title>Paenibacillus oryzae. sp. nov., isolated from the rice root.</title>
        <authorList>
            <person name="Zhang J."/>
            <person name="Zhang X."/>
        </authorList>
    </citation>
    <scope>NUCLEOTIDE SEQUENCE [LARGE SCALE GENOMIC DNA]</scope>
    <source>
        <strain evidence="2">KCTC13222</strain>
    </source>
</reference>
<gene>
    <name evidence="1" type="ORF">A8709_19105</name>
</gene>
<dbReference type="AlphaFoldDB" id="A0A1C1A003"/>
<evidence type="ECO:0000313" key="2">
    <source>
        <dbReference type="Proteomes" id="UP000093309"/>
    </source>
</evidence>